<dbReference type="GO" id="GO:0003002">
    <property type="term" value="P:regionalization"/>
    <property type="evidence" value="ECO:0007669"/>
    <property type="project" value="UniProtKB-ARBA"/>
</dbReference>
<dbReference type="OrthoDB" id="9950584at2759"/>
<keyword evidence="5" id="KW-1015">Disulfide bond</keyword>
<proteinExistence type="inferred from homology"/>
<dbReference type="Pfam" id="PF03045">
    <property type="entry name" value="DAN"/>
    <property type="match status" value="1"/>
</dbReference>
<sequence>MSLLLLQMLALSCLGATELQRNSQQRKSRRPLQHLLYLDKNLFESQSSRELVSENPVGVEETLKVPSFFVSIPQTAPGSEKKEEKKMSRFILPNVGLHADQNSRTWVAPREISPVENFSPPHYSSKRNNPTEFPYRKDAKKFWDHFMLKKNSASEEVVLPIKTNEMYQENCRTLPFTQGVTHNSCEKVTVQNNLCFGKCSSFHVPGSEDHLYTFCSHCLPSKFSMKRLDLNCTDSAPVVKEIMIVEECKCETRKIKDPVIGSPLSNLYENVHEHN</sequence>
<dbReference type="EMBL" id="WAAE01020963">
    <property type="protein sequence ID" value="NXX34572.1"/>
    <property type="molecule type" value="Genomic_DNA"/>
</dbReference>
<feature type="non-terminal residue" evidence="9">
    <location>
        <position position="1"/>
    </location>
</feature>
<evidence type="ECO:0000256" key="3">
    <source>
        <dbReference type="ARBA" id="ARBA00022525"/>
    </source>
</evidence>
<comment type="caution">
    <text evidence="6">Lacks conserved residue(s) required for the propagation of feature annotation.</text>
</comment>
<feature type="signal peptide" evidence="7">
    <location>
        <begin position="1"/>
        <end position="19"/>
    </location>
</feature>
<name>A0A852HXE5_9PASS</name>
<evidence type="ECO:0000256" key="5">
    <source>
        <dbReference type="ARBA" id="ARBA00023157"/>
    </source>
</evidence>
<dbReference type="GO" id="GO:0032926">
    <property type="term" value="P:negative regulation of activin receptor signaling pathway"/>
    <property type="evidence" value="ECO:0007669"/>
    <property type="project" value="UniProtKB-ARBA"/>
</dbReference>
<dbReference type="Proteomes" id="UP000653383">
    <property type="component" value="Unassembled WGS sequence"/>
</dbReference>
<dbReference type="PANTHER" id="PTHR15273:SF8">
    <property type="entry name" value="CERBERUS"/>
    <property type="match status" value="1"/>
</dbReference>
<gene>
    <name evidence="9" type="primary">Cer1</name>
    <name evidence="9" type="ORF">NICCHL_R01308</name>
</gene>
<evidence type="ECO:0000256" key="7">
    <source>
        <dbReference type="SAM" id="SignalP"/>
    </source>
</evidence>
<accession>A0A852HXE5</accession>
<comment type="subcellular location">
    <subcellularLocation>
        <location evidence="1">Secreted</location>
    </subcellularLocation>
</comment>
<comment type="caution">
    <text evidence="9">The sequence shown here is derived from an EMBL/GenBank/DDBJ whole genome shotgun (WGS) entry which is preliminary data.</text>
</comment>
<keyword evidence="10" id="KW-1185">Reference proteome</keyword>
<feature type="domain" description="CTCK" evidence="8">
    <location>
        <begin position="171"/>
        <end position="256"/>
    </location>
</feature>
<protein>
    <submittedName>
        <fullName evidence="9">CER1 protein</fullName>
    </submittedName>
</protein>
<dbReference type="GO" id="GO:0005576">
    <property type="term" value="C:extracellular region"/>
    <property type="evidence" value="ECO:0007669"/>
    <property type="project" value="UniProtKB-SubCell"/>
</dbReference>
<dbReference type="InterPro" id="IPR006207">
    <property type="entry name" value="Cys_knot_C"/>
</dbReference>
<dbReference type="InterPro" id="IPR004133">
    <property type="entry name" value="DAN_dom"/>
</dbReference>
<dbReference type="PANTHER" id="PTHR15273">
    <property type="entry name" value="DAN DOMAIN FAMILY MEMBER 5"/>
    <property type="match status" value="1"/>
</dbReference>
<dbReference type="AlphaFoldDB" id="A0A852HXE5"/>
<evidence type="ECO:0000256" key="2">
    <source>
        <dbReference type="ARBA" id="ARBA00007872"/>
    </source>
</evidence>
<organism evidence="9 10">
    <name type="scientific">Nicator chloris</name>
    <dbReference type="NCBI Taxonomy" id="237433"/>
    <lineage>
        <taxon>Eukaryota</taxon>
        <taxon>Metazoa</taxon>
        <taxon>Chordata</taxon>
        <taxon>Craniata</taxon>
        <taxon>Vertebrata</taxon>
        <taxon>Euteleostomi</taxon>
        <taxon>Archelosauria</taxon>
        <taxon>Archosauria</taxon>
        <taxon>Dinosauria</taxon>
        <taxon>Saurischia</taxon>
        <taxon>Theropoda</taxon>
        <taxon>Coelurosauria</taxon>
        <taxon>Aves</taxon>
        <taxon>Neognathae</taxon>
        <taxon>Neoaves</taxon>
        <taxon>Telluraves</taxon>
        <taxon>Australaves</taxon>
        <taxon>Passeriformes</taxon>
        <taxon>Sylvioidea</taxon>
        <taxon>Pycnonotidae</taxon>
        <taxon>Nicator</taxon>
    </lineage>
</organism>
<dbReference type="PROSITE" id="PS01225">
    <property type="entry name" value="CTCK_2"/>
    <property type="match status" value="1"/>
</dbReference>
<dbReference type="Gene3D" id="2.10.90.10">
    <property type="entry name" value="Cystine-knot cytokines"/>
    <property type="match status" value="1"/>
</dbReference>
<evidence type="ECO:0000256" key="6">
    <source>
        <dbReference type="PROSITE-ProRule" id="PRU00039"/>
    </source>
</evidence>
<feature type="non-terminal residue" evidence="9">
    <location>
        <position position="275"/>
    </location>
</feature>
<keyword evidence="3" id="KW-0964">Secreted</keyword>
<evidence type="ECO:0000256" key="1">
    <source>
        <dbReference type="ARBA" id="ARBA00004613"/>
    </source>
</evidence>
<dbReference type="SMART" id="SM00041">
    <property type="entry name" value="CT"/>
    <property type="match status" value="1"/>
</dbReference>
<evidence type="ECO:0000259" key="8">
    <source>
        <dbReference type="PROSITE" id="PS01225"/>
    </source>
</evidence>
<dbReference type="InterPro" id="IPR016860">
    <property type="entry name" value="Cerberus"/>
</dbReference>
<dbReference type="GO" id="GO:0048513">
    <property type="term" value="P:animal organ development"/>
    <property type="evidence" value="ECO:0007669"/>
    <property type="project" value="UniProtKB-ARBA"/>
</dbReference>
<evidence type="ECO:0000313" key="10">
    <source>
        <dbReference type="Proteomes" id="UP000653383"/>
    </source>
</evidence>
<feature type="chain" id="PRO_5032804498" evidence="7">
    <location>
        <begin position="20"/>
        <end position="275"/>
    </location>
</feature>
<evidence type="ECO:0000313" key="9">
    <source>
        <dbReference type="EMBL" id="NXX34572.1"/>
    </source>
</evidence>
<reference evidence="9" key="1">
    <citation type="submission" date="2020-02" db="EMBL/GenBank/DDBJ databases">
        <title>Bird 10,000 Genomes (B10K) Project - Family phase.</title>
        <authorList>
            <person name="Zhang G."/>
        </authorList>
    </citation>
    <scope>NUCLEOTIDE SEQUENCE</scope>
    <source>
        <strain evidence="9">B10K-DU-002-40</strain>
        <tissue evidence="9">Muscle</tissue>
    </source>
</reference>
<dbReference type="PIRSF" id="PIRSF027807">
    <property type="entry name" value="Cerberus"/>
    <property type="match status" value="1"/>
</dbReference>
<comment type="similarity">
    <text evidence="2">Belongs to the DAN family.</text>
</comment>
<dbReference type="InterPro" id="IPR029034">
    <property type="entry name" value="Cystine-knot_cytokine"/>
</dbReference>
<evidence type="ECO:0000256" key="4">
    <source>
        <dbReference type="ARBA" id="ARBA00022729"/>
    </source>
</evidence>
<keyword evidence="4 7" id="KW-0732">Signal</keyword>